<keyword evidence="4" id="KW-0808">Transferase</keyword>
<dbReference type="GO" id="GO:0061630">
    <property type="term" value="F:ubiquitin protein ligase activity"/>
    <property type="evidence" value="ECO:0007669"/>
    <property type="project" value="UniProtKB-EC"/>
</dbReference>
<evidence type="ECO:0000256" key="3">
    <source>
        <dbReference type="ARBA" id="ARBA00004906"/>
    </source>
</evidence>
<dbReference type="PROSITE" id="PS50089">
    <property type="entry name" value="ZF_RING_2"/>
    <property type="match status" value="1"/>
</dbReference>
<dbReference type="Pfam" id="PF13639">
    <property type="entry name" value="zf-RING_2"/>
    <property type="match status" value="1"/>
</dbReference>
<dbReference type="SMART" id="SM00184">
    <property type="entry name" value="RING"/>
    <property type="match status" value="1"/>
</dbReference>
<keyword evidence="13" id="KW-0325">Glycoprotein</keyword>
<evidence type="ECO:0000256" key="6">
    <source>
        <dbReference type="ARBA" id="ARBA00022723"/>
    </source>
</evidence>
<protein>
    <submittedName>
        <fullName evidence="21">RING-H2 finger protein ATL1E</fullName>
    </submittedName>
</protein>
<keyword evidence="5 18" id="KW-0812">Transmembrane</keyword>
<feature type="domain" description="RING-type" evidence="20">
    <location>
        <begin position="330"/>
        <end position="372"/>
    </location>
</feature>
<accession>A0A151SIE7</accession>
<evidence type="ECO:0000256" key="17">
    <source>
        <dbReference type="PROSITE-ProRule" id="PRU00175"/>
    </source>
</evidence>
<keyword evidence="12 18" id="KW-0472">Membrane</keyword>
<evidence type="ECO:0000256" key="2">
    <source>
        <dbReference type="ARBA" id="ARBA00004167"/>
    </source>
</evidence>
<dbReference type="EMBL" id="CM003613">
    <property type="protein sequence ID" value="KYP54606.1"/>
    <property type="molecule type" value="Genomic_DNA"/>
</dbReference>
<feature type="transmembrane region" description="Helical" evidence="18">
    <location>
        <begin position="244"/>
        <end position="269"/>
    </location>
</feature>
<comment type="catalytic activity">
    <reaction evidence="15">
        <text>L-threonyl-[protein] + ATP = O-phospho-L-threonyl-[protein] + ADP + H(+)</text>
        <dbReference type="Rhea" id="RHEA:46608"/>
        <dbReference type="Rhea" id="RHEA-COMP:11060"/>
        <dbReference type="Rhea" id="RHEA-COMP:11605"/>
        <dbReference type="ChEBI" id="CHEBI:15378"/>
        <dbReference type="ChEBI" id="CHEBI:30013"/>
        <dbReference type="ChEBI" id="CHEBI:30616"/>
        <dbReference type="ChEBI" id="CHEBI:61977"/>
        <dbReference type="ChEBI" id="CHEBI:456216"/>
        <dbReference type="EC" id="2.7.11.1"/>
    </reaction>
</comment>
<comment type="subcellular location">
    <subcellularLocation>
        <location evidence="2">Membrane</location>
        <topology evidence="2">Single-pass membrane protein</topology>
    </subcellularLocation>
</comment>
<evidence type="ECO:0000256" key="8">
    <source>
        <dbReference type="ARBA" id="ARBA00022771"/>
    </source>
</evidence>
<evidence type="ECO:0000256" key="16">
    <source>
        <dbReference type="ARBA" id="ARBA00048679"/>
    </source>
</evidence>
<evidence type="ECO:0000256" key="1">
    <source>
        <dbReference type="ARBA" id="ARBA00000900"/>
    </source>
</evidence>
<evidence type="ECO:0000259" key="20">
    <source>
        <dbReference type="PROSITE" id="PS50089"/>
    </source>
</evidence>
<feature type="chain" id="PRO_5007588536" evidence="19">
    <location>
        <begin position="19"/>
        <end position="384"/>
    </location>
</feature>
<evidence type="ECO:0000256" key="14">
    <source>
        <dbReference type="ARBA" id="ARBA00024209"/>
    </source>
</evidence>
<dbReference type="Proteomes" id="UP000075243">
    <property type="component" value="Chromosome 11"/>
</dbReference>
<evidence type="ECO:0000256" key="10">
    <source>
        <dbReference type="ARBA" id="ARBA00022833"/>
    </source>
</evidence>
<reference evidence="21 22" key="1">
    <citation type="journal article" date="2012" name="Nat. Biotechnol.">
        <title>Draft genome sequence of pigeonpea (Cajanus cajan), an orphan legume crop of resource-poor farmers.</title>
        <authorList>
            <person name="Varshney R.K."/>
            <person name="Chen W."/>
            <person name="Li Y."/>
            <person name="Bharti A.K."/>
            <person name="Saxena R.K."/>
            <person name="Schlueter J.A."/>
            <person name="Donoghue M.T."/>
            <person name="Azam S."/>
            <person name="Fan G."/>
            <person name="Whaley A.M."/>
            <person name="Farmer A.D."/>
            <person name="Sheridan J."/>
            <person name="Iwata A."/>
            <person name="Tuteja R."/>
            <person name="Penmetsa R.V."/>
            <person name="Wu W."/>
            <person name="Upadhyaya H.D."/>
            <person name="Yang S.P."/>
            <person name="Shah T."/>
            <person name="Saxena K.B."/>
            <person name="Michael T."/>
            <person name="McCombie W.R."/>
            <person name="Yang B."/>
            <person name="Zhang G."/>
            <person name="Yang H."/>
            <person name="Wang J."/>
            <person name="Spillane C."/>
            <person name="Cook D.R."/>
            <person name="May G.D."/>
            <person name="Xu X."/>
            <person name="Jackson S.A."/>
        </authorList>
    </citation>
    <scope>NUCLEOTIDE SEQUENCE [LARGE SCALE GENOMIC DNA]</scope>
    <source>
        <strain evidence="22">cv. Asha</strain>
    </source>
</reference>
<comment type="similarity">
    <text evidence="14">Belongs to the RING-type zinc finger family. ATL subfamily.</text>
</comment>
<dbReference type="PANTHER" id="PTHR46279:SF2">
    <property type="entry name" value="RING-H2 FINGER PROTEIN ATL21A-RELATED"/>
    <property type="match status" value="1"/>
</dbReference>
<evidence type="ECO:0000256" key="4">
    <source>
        <dbReference type="ARBA" id="ARBA00022679"/>
    </source>
</evidence>
<dbReference type="InterPro" id="IPR032872">
    <property type="entry name" value="WAK_assoc_C"/>
</dbReference>
<dbReference type="InterPro" id="IPR046948">
    <property type="entry name" value="ATL20-22-like"/>
</dbReference>
<keyword evidence="6" id="KW-0479">Metal-binding</keyword>
<dbReference type="OMA" id="SAFRSCQ"/>
<evidence type="ECO:0000256" key="13">
    <source>
        <dbReference type="ARBA" id="ARBA00023180"/>
    </source>
</evidence>
<dbReference type="GO" id="GO:0008270">
    <property type="term" value="F:zinc ion binding"/>
    <property type="evidence" value="ECO:0007669"/>
    <property type="project" value="UniProtKB-KW"/>
</dbReference>
<dbReference type="Pfam" id="PF14380">
    <property type="entry name" value="WAK_assoc"/>
    <property type="match status" value="1"/>
</dbReference>
<dbReference type="SUPFAM" id="SSF57850">
    <property type="entry name" value="RING/U-box"/>
    <property type="match status" value="1"/>
</dbReference>
<dbReference type="Gramene" id="C.cajan_00777.t">
    <property type="protein sequence ID" value="C.cajan_00777.t"/>
    <property type="gene ID" value="C.cajan_00777"/>
</dbReference>
<dbReference type="Gene3D" id="3.30.40.10">
    <property type="entry name" value="Zinc/RING finger domain, C3HC4 (zinc finger)"/>
    <property type="match status" value="1"/>
</dbReference>
<dbReference type="CDD" id="cd16461">
    <property type="entry name" value="RING-H2_EL5-like"/>
    <property type="match status" value="1"/>
</dbReference>
<evidence type="ECO:0000256" key="7">
    <source>
        <dbReference type="ARBA" id="ARBA00022729"/>
    </source>
</evidence>
<name>A0A151SIE7_CAJCA</name>
<gene>
    <name evidence="21" type="ORF">KK1_000799</name>
</gene>
<dbReference type="PANTHER" id="PTHR46279">
    <property type="entry name" value="RING/U-BOX SUPERFAMILY PROTEIN"/>
    <property type="match status" value="1"/>
</dbReference>
<dbReference type="Pfam" id="PF13947">
    <property type="entry name" value="GUB_WAK_bind"/>
    <property type="match status" value="1"/>
</dbReference>
<keyword evidence="11 18" id="KW-1133">Transmembrane helix</keyword>
<proteinExistence type="inferred from homology"/>
<dbReference type="AlphaFoldDB" id="A0A151SIE7"/>
<comment type="catalytic activity">
    <reaction evidence="16">
        <text>L-seryl-[protein] + ATP = O-phospho-L-seryl-[protein] + ADP + H(+)</text>
        <dbReference type="Rhea" id="RHEA:17989"/>
        <dbReference type="Rhea" id="RHEA-COMP:9863"/>
        <dbReference type="Rhea" id="RHEA-COMP:11604"/>
        <dbReference type="ChEBI" id="CHEBI:15378"/>
        <dbReference type="ChEBI" id="CHEBI:29999"/>
        <dbReference type="ChEBI" id="CHEBI:30616"/>
        <dbReference type="ChEBI" id="CHEBI:83421"/>
        <dbReference type="ChEBI" id="CHEBI:456216"/>
        <dbReference type="EC" id="2.7.11.1"/>
    </reaction>
</comment>
<keyword evidence="22" id="KW-1185">Reference proteome</keyword>
<dbReference type="InterPro" id="IPR013083">
    <property type="entry name" value="Znf_RING/FYVE/PHD"/>
</dbReference>
<keyword evidence="9" id="KW-0833">Ubl conjugation pathway</keyword>
<keyword evidence="8 17" id="KW-0863">Zinc-finger</keyword>
<comment type="catalytic activity">
    <reaction evidence="1">
        <text>S-ubiquitinyl-[E2 ubiquitin-conjugating enzyme]-L-cysteine + [acceptor protein]-L-lysine = [E2 ubiquitin-conjugating enzyme]-L-cysteine + N(6)-ubiquitinyl-[acceptor protein]-L-lysine.</text>
        <dbReference type="EC" id="2.3.2.27"/>
    </reaction>
</comment>
<dbReference type="GO" id="GO:0016020">
    <property type="term" value="C:membrane"/>
    <property type="evidence" value="ECO:0007669"/>
    <property type="project" value="UniProtKB-SubCell"/>
</dbReference>
<evidence type="ECO:0000313" key="22">
    <source>
        <dbReference type="Proteomes" id="UP000075243"/>
    </source>
</evidence>
<organism evidence="21 22">
    <name type="scientific">Cajanus cajan</name>
    <name type="common">Pigeon pea</name>
    <name type="synonym">Cajanus indicus</name>
    <dbReference type="NCBI Taxonomy" id="3821"/>
    <lineage>
        <taxon>Eukaryota</taxon>
        <taxon>Viridiplantae</taxon>
        <taxon>Streptophyta</taxon>
        <taxon>Embryophyta</taxon>
        <taxon>Tracheophyta</taxon>
        <taxon>Spermatophyta</taxon>
        <taxon>Magnoliopsida</taxon>
        <taxon>eudicotyledons</taxon>
        <taxon>Gunneridae</taxon>
        <taxon>Pentapetalae</taxon>
        <taxon>rosids</taxon>
        <taxon>fabids</taxon>
        <taxon>Fabales</taxon>
        <taxon>Fabaceae</taxon>
        <taxon>Papilionoideae</taxon>
        <taxon>50 kb inversion clade</taxon>
        <taxon>NPAAA clade</taxon>
        <taxon>indigoferoid/millettioid clade</taxon>
        <taxon>Phaseoleae</taxon>
        <taxon>Cajanus</taxon>
    </lineage>
</organism>
<dbReference type="GO" id="GO:0030247">
    <property type="term" value="F:polysaccharide binding"/>
    <property type="evidence" value="ECO:0007669"/>
    <property type="project" value="InterPro"/>
</dbReference>
<evidence type="ECO:0000256" key="15">
    <source>
        <dbReference type="ARBA" id="ARBA00047899"/>
    </source>
</evidence>
<evidence type="ECO:0000256" key="19">
    <source>
        <dbReference type="SAM" id="SignalP"/>
    </source>
</evidence>
<evidence type="ECO:0000256" key="11">
    <source>
        <dbReference type="ARBA" id="ARBA00022989"/>
    </source>
</evidence>
<dbReference type="InterPro" id="IPR025287">
    <property type="entry name" value="WAK_GUB"/>
</dbReference>
<comment type="pathway">
    <text evidence="3">Protein modification; protein ubiquitination.</text>
</comment>
<evidence type="ECO:0000256" key="9">
    <source>
        <dbReference type="ARBA" id="ARBA00022786"/>
    </source>
</evidence>
<sequence length="384" mass="43093">MGILEVVFPFFIFPFIYASNDCQFSFCGNNSIIRFPFQVADEQYPYCGYPGFNLICTNNSKTVLKLPYSGEFYVRNINYLTQKIQVYDPDDCLAKRLLSLNVSGSPFIPIFTRNYTILSCPFQNAGSQFIPIDCLSNSTNFVSAVSSLNLTNPLPESCHVITRLSASVARPEQQYEQNLRDELSEDLRLTWDRPNCSYCESRQQLCGVDRNNNNQLLCFSYQTGHINCCKIEFSGSSRQGGSQVFRIITLCIAGPAAVFAIVMACCVCYKDRLVNNNGNNAIARSAGTTISPLPQEESVSRGLDEWTIESYEKVVVGESRRVPGPNDGCCWICLSEYNSKETVRCIPECNHCFHAHCIDEWLRINSTCPVCRNSPSPSPLHLTS</sequence>
<evidence type="ECO:0000256" key="12">
    <source>
        <dbReference type="ARBA" id="ARBA00023136"/>
    </source>
</evidence>
<evidence type="ECO:0000313" key="21">
    <source>
        <dbReference type="EMBL" id="KYP54606.1"/>
    </source>
</evidence>
<keyword evidence="7 19" id="KW-0732">Signal</keyword>
<evidence type="ECO:0000256" key="18">
    <source>
        <dbReference type="SAM" id="Phobius"/>
    </source>
</evidence>
<evidence type="ECO:0000256" key="5">
    <source>
        <dbReference type="ARBA" id="ARBA00022692"/>
    </source>
</evidence>
<dbReference type="InterPro" id="IPR001841">
    <property type="entry name" value="Znf_RING"/>
</dbReference>
<keyword evidence="10" id="KW-0862">Zinc</keyword>
<feature type="signal peptide" evidence="19">
    <location>
        <begin position="1"/>
        <end position="18"/>
    </location>
</feature>